<organism evidence="2 3">
    <name type="scientific">Chelativorans intermedius</name>
    <dbReference type="NCBI Taxonomy" id="515947"/>
    <lineage>
        <taxon>Bacteria</taxon>
        <taxon>Pseudomonadati</taxon>
        <taxon>Pseudomonadota</taxon>
        <taxon>Alphaproteobacteria</taxon>
        <taxon>Hyphomicrobiales</taxon>
        <taxon>Phyllobacteriaceae</taxon>
        <taxon>Chelativorans</taxon>
    </lineage>
</organism>
<comment type="caution">
    <text evidence="2">The sequence shown here is derived from an EMBL/GenBank/DDBJ whole genome shotgun (WGS) entry which is preliminary data.</text>
</comment>
<dbReference type="EMBL" id="JBHLXD010000013">
    <property type="protein sequence ID" value="MFC0208610.1"/>
    <property type="molecule type" value="Genomic_DNA"/>
</dbReference>
<feature type="transmembrane region" description="Helical" evidence="1">
    <location>
        <begin position="12"/>
        <end position="31"/>
    </location>
</feature>
<keyword evidence="1" id="KW-0812">Transmembrane</keyword>
<keyword evidence="1" id="KW-1133">Transmembrane helix</keyword>
<name>A0ABV6D7K9_9HYPH</name>
<feature type="transmembrane region" description="Helical" evidence="1">
    <location>
        <begin position="37"/>
        <end position="59"/>
    </location>
</feature>
<keyword evidence="1" id="KW-0472">Membrane</keyword>
<dbReference type="Proteomes" id="UP001589755">
    <property type="component" value="Unassembled WGS sequence"/>
</dbReference>
<evidence type="ECO:0000313" key="3">
    <source>
        <dbReference type="Proteomes" id="UP001589755"/>
    </source>
</evidence>
<protein>
    <submittedName>
        <fullName evidence="2">DUF3329 domain-containing protein</fullName>
    </submittedName>
</protein>
<proteinExistence type="predicted"/>
<accession>A0ABV6D7K9</accession>
<evidence type="ECO:0000256" key="1">
    <source>
        <dbReference type="SAM" id="Phobius"/>
    </source>
</evidence>
<evidence type="ECO:0000313" key="2">
    <source>
        <dbReference type="EMBL" id="MFC0208610.1"/>
    </source>
</evidence>
<gene>
    <name evidence="2" type="ORF">ACFFJ2_09390</name>
</gene>
<reference evidence="2 3" key="1">
    <citation type="submission" date="2024-09" db="EMBL/GenBank/DDBJ databases">
        <authorList>
            <person name="Sun Q."/>
            <person name="Mori K."/>
        </authorList>
    </citation>
    <scope>NUCLEOTIDE SEQUENCE [LARGE SCALE GENOMIC DNA]</scope>
    <source>
        <strain evidence="2 3">CCM 8543</strain>
    </source>
</reference>
<sequence length="70" mass="8023">MDKLLDLHHPFFAPLWRRVAIIAVCLGWGIFEFVMASPFWGMLFTALGAYCAWVFLVGYEPRGEGENKTE</sequence>
<keyword evidence="3" id="KW-1185">Reference proteome</keyword>
<dbReference type="RefSeq" id="WP_261521949.1">
    <property type="nucleotide sequence ID" value="NZ_JAODNW010000021.1"/>
</dbReference>